<gene>
    <name evidence="4" type="ORF">Agub_g2048</name>
</gene>
<accession>A0AAD3DGH2</accession>
<dbReference type="Gene3D" id="3.40.50.300">
    <property type="entry name" value="P-loop containing nucleotide triphosphate hydrolases"/>
    <property type="match status" value="1"/>
</dbReference>
<dbReference type="Pfam" id="PF00004">
    <property type="entry name" value="AAA"/>
    <property type="match status" value="1"/>
</dbReference>
<dbReference type="GO" id="GO:0005634">
    <property type="term" value="C:nucleus"/>
    <property type="evidence" value="ECO:0007669"/>
    <property type="project" value="TreeGrafter"/>
</dbReference>
<dbReference type="GO" id="GO:0005524">
    <property type="term" value="F:ATP binding"/>
    <property type="evidence" value="ECO:0007669"/>
    <property type="project" value="UniProtKB-KW"/>
</dbReference>
<evidence type="ECO:0000256" key="2">
    <source>
        <dbReference type="ARBA" id="ARBA00022840"/>
    </source>
</evidence>
<dbReference type="SUPFAM" id="SSF52540">
    <property type="entry name" value="P-loop containing nucleoside triphosphate hydrolases"/>
    <property type="match status" value="1"/>
</dbReference>
<evidence type="ECO:0000259" key="3">
    <source>
        <dbReference type="Pfam" id="PF00004"/>
    </source>
</evidence>
<feature type="non-terminal residue" evidence="4">
    <location>
        <position position="149"/>
    </location>
</feature>
<comment type="caution">
    <text evidence="4">The sequence shown here is derived from an EMBL/GenBank/DDBJ whole genome shotgun (WGS) entry which is preliminary data.</text>
</comment>
<feature type="non-terminal residue" evidence="4">
    <location>
        <position position="1"/>
    </location>
</feature>
<dbReference type="EMBL" id="BMAR01000001">
    <property type="protein sequence ID" value="GFR41365.1"/>
    <property type="molecule type" value="Genomic_DNA"/>
</dbReference>
<dbReference type="InterPro" id="IPR027417">
    <property type="entry name" value="P-loop_NTPase"/>
</dbReference>
<dbReference type="GO" id="GO:0000055">
    <property type="term" value="P:ribosomal large subunit export from nucleus"/>
    <property type="evidence" value="ECO:0007669"/>
    <property type="project" value="TreeGrafter"/>
</dbReference>
<dbReference type="InterPro" id="IPR003959">
    <property type="entry name" value="ATPase_AAA_core"/>
</dbReference>
<dbReference type="GO" id="GO:0016887">
    <property type="term" value="F:ATP hydrolysis activity"/>
    <property type="evidence" value="ECO:0007669"/>
    <property type="project" value="InterPro"/>
</dbReference>
<reference evidence="4 5" key="1">
    <citation type="journal article" date="2021" name="Sci. Rep.">
        <title>Genome sequencing of the multicellular alga Astrephomene provides insights into convergent evolution of germ-soma differentiation.</title>
        <authorList>
            <person name="Yamashita S."/>
            <person name="Yamamoto K."/>
            <person name="Matsuzaki R."/>
            <person name="Suzuki S."/>
            <person name="Yamaguchi H."/>
            <person name="Hirooka S."/>
            <person name="Minakuchi Y."/>
            <person name="Miyagishima S."/>
            <person name="Kawachi M."/>
            <person name="Toyoda A."/>
            <person name="Nozaki H."/>
        </authorList>
    </citation>
    <scope>NUCLEOTIDE SEQUENCE [LARGE SCALE GENOMIC DNA]</scope>
    <source>
        <strain evidence="4 5">NIES-4017</strain>
    </source>
</reference>
<evidence type="ECO:0000313" key="5">
    <source>
        <dbReference type="Proteomes" id="UP001054857"/>
    </source>
</evidence>
<keyword evidence="1" id="KW-0547">Nucleotide-binding</keyword>
<feature type="domain" description="ATPase AAA-type core" evidence="3">
    <location>
        <begin position="87"/>
        <end position="122"/>
    </location>
</feature>
<dbReference type="PANTHER" id="PTHR48103">
    <property type="entry name" value="MIDASIN-RELATED"/>
    <property type="match status" value="1"/>
</dbReference>
<evidence type="ECO:0000313" key="4">
    <source>
        <dbReference type="EMBL" id="GFR41365.1"/>
    </source>
</evidence>
<proteinExistence type="predicted"/>
<evidence type="ECO:0000256" key="1">
    <source>
        <dbReference type="ARBA" id="ARBA00022741"/>
    </source>
</evidence>
<dbReference type="GO" id="GO:0000027">
    <property type="term" value="P:ribosomal large subunit assembly"/>
    <property type="evidence" value="ECO:0007669"/>
    <property type="project" value="TreeGrafter"/>
</dbReference>
<sequence>NTQLPAELAAHAHLAEGRLQAIESMSSEGLLPAAAPEGHWGIPPFFVPLAQTANGASPGAGGFALRAPTTARNAFRLLRAMQLRKAVLLEGSPGVGKTSLVAALAKSVGQTLVRINLSEQTDMMDLLGADLPAPGGAPGQFAWCDGPLL</sequence>
<dbReference type="Proteomes" id="UP001054857">
    <property type="component" value="Unassembled WGS sequence"/>
</dbReference>
<keyword evidence="5" id="KW-1185">Reference proteome</keyword>
<keyword evidence="2" id="KW-0067">ATP-binding</keyword>
<dbReference type="PANTHER" id="PTHR48103:SF2">
    <property type="entry name" value="MIDASIN"/>
    <property type="match status" value="1"/>
</dbReference>
<name>A0AAD3DGH2_9CHLO</name>
<dbReference type="AlphaFoldDB" id="A0AAD3DGH2"/>
<protein>
    <recommendedName>
        <fullName evidence="3">ATPase AAA-type core domain-containing protein</fullName>
    </recommendedName>
</protein>
<dbReference type="GO" id="GO:0030687">
    <property type="term" value="C:preribosome, large subunit precursor"/>
    <property type="evidence" value="ECO:0007669"/>
    <property type="project" value="TreeGrafter"/>
</dbReference>
<organism evidence="4 5">
    <name type="scientific">Astrephomene gubernaculifera</name>
    <dbReference type="NCBI Taxonomy" id="47775"/>
    <lineage>
        <taxon>Eukaryota</taxon>
        <taxon>Viridiplantae</taxon>
        <taxon>Chlorophyta</taxon>
        <taxon>core chlorophytes</taxon>
        <taxon>Chlorophyceae</taxon>
        <taxon>CS clade</taxon>
        <taxon>Chlamydomonadales</taxon>
        <taxon>Astrephomenaceae</taxon>
        <taxon>Astrephomene</taxon>
    </lineage>
</organism>